<proteinExistence type="predicted"/>
<evidence type="ECO:0000313" key="2">
    <source>
        <dbReference type="Proteomes" id="UP000532373"/>
    </source>
</evidence>
<accession>A0A8E2BDY2</accession>
<evidence type="ECO:0000313" key="1">
    <source>
        <dbReference type="EMBL" id="MBB6469161.1"/>
    </source>
</evidence>
<protein>
    <submittedName>
        <fullName evidence="1">Uncharacterized protein</fullName>
    </submittedName>
</protein>
<dbReference type="AlphaFoldDB" id="A0A8E2BDY2"/>
<dbReference type="Proteomes" id="UP000532373">
    <property type="component" value="Unassembled WGS sequence"/>
</dbReference>
<comment type="caution">
    <text evidence="1">The sequence shown here is derived from an EMBL/GenBank/DDBJ whole genome shotgun (WGS) entry which is preliminary data.</text>
</comment>
<dbReference type="EMBL" id="JACHGI010000014">
    <property type="protein sequence ID" value="MBB6469161.1"/>
    <property type="molecule type" value="Genomic_DNA"/>
</dbReference>
<gene>
    <name evidence="1" type="ORF">HNQ96_005050</name>
</gene>
<name>A0A8E2BDY2_9HYPH</name>
<reference evidence="1 2" key="1">
    <citation type="submission" date="2020-08" db="EMBL/GenBank/DDBJ databases">
        <title>Genomic Encyclopedia of Type Strains, Phase IV (KMG-IV): sequencing the most valuable type-strain genomes for metagenomic binning, comparative biology and taxonomic classification.</title>
        <authorList>
            <person name="Goeker M."/>
        </authorList>
    </citation>
    <scope>NUCLEOTIDE SEQUENCE [LARGE SCALE GENOMIC DNA]</scope>
    <source>
        <strain evidence="1 2">DSM 17454</strain>
    </source>
</reference>
<sequence length="49" mass="5158">MLESALHKKIVTVLGEIRAAETSLSLFAALETGCTASDSMRSCGQVIDC</sequence>
<organism evidence="1 2">
    <name type="scientific">Aminobacter carboxidus</name>
    <dbReference type="NCBI Taxonomy" id="376165"/>
    <lineage>
        <taxon>Bacteria</taxon>
        <taxon>Pseudomonadati</taxon>
        <taxon>Pseudomonadota</taxon>
        <taxon>Alphaproteobacteria</taxon>
        <taxon>Hyphomicrobiales</taxon>
        <taxon>Phyllobacteriaceae</taxon>
        <taxon>Aminobacter</taxon>
    </lineage>
</organism>